<organism evidence="2 3">
    <name type="scientific">Parabacteroides segnis</name>
    <dbReference type="NCBI Taxonomy" id="2763058"/>
    <lineage>
        <taxon>Bacteria</taxon>
        <taxon>Pseudomonadati</taxon>
        <taxon>Bacteroidota</taxon>
        <taxon>Bacteroidia</taxon>
        <taxon>Bacteroidales</taxon>
        <taxon>Tannerellaceae</taxon>
        <taxon>Parabacteroides</taxon>
    </lineage>
</organism>
<proteinExistence type="predicted"/>
<dbReference type="InterPro" id="IPR002500">
    <property type="entry name" value="PAPS_reduct_dom"/>
</dbReference>
<dbReference type="PANTHER" id="PTHR43196">
    <property type="entry name" value="SULFATE ADENYLYLTRANSFERASE SUBUNIT 2"/>
    <property type="match status" value="1"/>
</dbReference>
<dbReference type="InterPro" id="IPR014729">
    <property type="entry name" value="Rossmann-like_a/b/a_fold"/>
</dbReference>
<reference evidence="2 3" key="1">
    <citation type="submission" date="2020-08" db="EMBL/GenBank/DDBJ databases">
        <title>Genome public.</title>
        <authorList>
            <person name="Liu C."/>
            <person name="Sun Q."/>
        </authorList>
    </citation>
    <scope>NUCLEOTIDE SEQUENCE [LARGE SCALE GENOMIC DNA]</scope>
    <source>
        <strain evidence="2 3">BX2</strain>
    </source>
</reference>
<comment type="caution">
    <text evidence="2">The sequence shown here is derived from an EMBL/GenBank/DDBJ whole genome shotgun (WGS) entry which is preliminary data.</text>
</comment>
<keyword evidence="3" id="KW-1185">Reference proteome</keyword>
<dbReference type="PANTHER" id="PTHR43196:SF2">
    <property type="entry name" value="PHOSPHOADENOSINE PHOSPHOSULFATE REDUCTASE"/>
    <property type="match status" value="1"/>
</dbReference>
<dbReference type="InterPro" id="IPR050128">
    <property type="entry name" value="Sulfate_adenylyltrnsfr_sub2"/>
</dbReference>
<dbReference type="Proteomes" id="UP000644010">
    <property type="component" value="Unassembled WGS sequence"/>
</dbReference>
<evidence type="ECO:0000259" key="1">
    <source>
        <dbReference type="Pfam" id="PF01507"/>
    </source>
</evidence>
<dbReference type="RefSeq" id="WP_186958239.1">
    <property type="nucleotide sequence ID" value="NZ_JACOOI010000002.1"/>
</dbReference>
<protein>
    <submittedName>
        <fullName evidence="2">Phosphoadenosine phosphosulfate reductase family protein</fullName>
    </submittedName>
</protein>
<gene>
    <name evidence="2" type="ORF">H8S77_02985</name>
</gene>
<dbReference type="EMBL" id="JACOOI010000002">
    <property type="protein sequence ID" value="MBC5641857.1"/>
    <property type="molecule type" value="Genomic_DNA"/>
</dbReference>
<accession>A0ABR7DWJ8</accession>
<sequence length="297" mass="34792">MNIFSDEIEQQAILRIQKFAKIAKAMGFEICLGFSGGKDSQVVYDLCLRSRIKFKAYFNHSFESSITRQFIRVNYPNVIRRRDYKYGFIENIWKVHNGFLPTVQAAYCCNDYKHNPKYVDACSIVGVRKAESAKRKQRTAFETKNKTVLKKNKALINVYFEENCQSVGTASVIQLKPIIDWSDNDVWGYIFKYYLPINPEYKKKKRVGCRVCPKANLTSNADALIETPKLIDAFIIAREKGGLAIDWIITSENRDYSNDKCYYICRWLNHSFMPFTKKQKKLYEEVREAYCQKNNRK</sequence>
<dbReference type="Gene3D" id="3.40.50.620">
    <property type="entry name" value="HUPs"/>
    <property type="match status" value="1"/>
</dbReference>
<dbReference type="SUPFAM" id="SSF52402">
    <property type="entry name" value="Adenine nucleotide alpha hydrolases-like"/>
    <property type="match status" value="1"/>
</dbReference>
<feature type="domain" description="Phosphoadenosine phosphosulphate reductase" evidence="1">
    <location>
        <begin position="30"/>
        <end position="214"/>
    </location>
</feature>
<name>A0ABR7DWJ8_9BACT</name>
<evidence type="ECO:0000313" key="2">
    <source>
        <dbReference type="EMBL" id="MBC5641857.1"/>
    </source>
</evidence>
<evidence type="ECO:0000313" key="3">
    <source>
        <dbReference type="Proteomes" id="UP000644010"/>
    </source>
</evidence>
<dbReference type="Pfam" id="PF01507">
    <property type="entry name" value="PAPS_reduct"/>
    <property type="match status" value="1"/>
</dbReference>